<reference evidence="2" key="1">
    <citation type="journal article" date="2019" name="Int. J. Syst. Evol. Microbiol.">
        <title>The Global Catalogue of Microorganisms (GCM) 10K type strain sequencing project: providing services to taxonomists for standard genome sequencing and annotation.</title>
        <authorList>
            <consortium name="The Broad Institute Genomics Platform"/>
            <consortium name="The Broad Institute Genome Sequencing Center for Infectious Disease"/>
            <person name="Wu L."/>
            <person name="Ma J."/>
        </authorList>
    </citation>
    <scope>NUCLEOTIDE SEQUENCE [LARGE SCALE GENOMIC DNA]</scope>
    <source>
        <strain evidence="2">NBRC 110633</strain>
    </source>
</reference>
<name>A0ABQ5Y809_9VIBR</name>
<evidence type="ECO:0000313" key="2">
    <source>
        <dbReference type="Proteomes" id="UP001156669"/>
    </source>
</evidence>
<comment type="caution">
    <text evidence="1">The sequence shown here is derived from an EMBL/GenBank/DDBJ whole genome shotgun (WGS) entry which is preliminary data.</text>
</comment>
<gene>
    <name evidence="1" type="ORF">GCM10007906_33650</name>
</gene>
<accession>A0ABQ5Y809</accession>
<evidence type="ECO:0000313" key="1">
    <source>
        <dbReference type="EMBL" id="GLR05777.1"/>
    </source>
</evidence>
<organism evidence="1 2">
    <name type="scientific">Vibrio hyugaensis</name>
    <dbReference type="NCBI Taxonomy" id="1534743"/>
    <lineage>
        <taxon>Bacteria</taxon>
        <taxon>Pseudomonadati</taxon>
        <taxon>Pseudomonadota</taxon>
        <taxon>Gammaproteobacteria</taxon>
        <taxon>Vibrionales</taxon>
        <taxon>Vibrionaceae</taxon>
        <taxon>Vibrio</taxon>
    </lineage>
</organism>
<sequence>MIRDEMYTFVADKLDAVYLSAIPDNHEFQNCDVPEEELEIREIIDVWYEDAFLPDFNLQRIEIDNKEKLIKTQSHVLRTDTATLAFLLKSRVYQAALKRVLSVWSREQAAKTQLQLVLLSVEKMKKPANI</sequence>
<dbReference type="Proteomes" id="UP001156669">
    <property type="component" value="Unassembled WGS sequence"/>
</dbReference>
<dbReference type="EMBL" id="BSOE01000054">
    <property type="protein sequence ID" value="GLR05777.1"/>
    <property type="molecule type" value="Genomic_DNA"/>
</dbReference>
<protein>
    <submittedName>
        <fullName evidence="1">Uncharacterized protein</fullName>
    </submittedName>
</protein>
<keyword evidence="2" id="KW-1185">Reference proteome</keyword>
<proteinExistence type="predicted"/>